<evidence type="ECO:0000313" key="2">
    <source>
        <dbReference type="EMBL" id="GAA2929783.1"/>
    </source>
</evidence>
<dbReference type="RefSeq" id="WP_344492026.1">
    <property type="nucleotide sequence ID" value="NZ_BAAAUD010000013.1"/>
</dbReference>
<evidence type="ECO:0000256" key="1">
    <source>
        <dbReference type="SAM" id="Phobius"/>
    </source>
</evidence>
<comment type="caution">
    <text evidence="2">The sequence shown here is derived from an EMBL/GenBank/DDBJ whole genome shotgun (WGS) entry which is preliminary data.</text>
</comment>
<name>A0ABN3WVY7_9ACTN</name>
<sequence length="59" mass="6453">MVTPQRLLLALEVVFVLVMLAGVTMVSVPMALILGGLLGVLAVERATVRRPKLKREVRQ</sequence>
<keyword evidence="3" id="KW-1185">Reference proteome</keyword>
<evidence type="ECO:0000313" key="3">
    <source>
        <dbReference type="Proteomes" id="UP001500403"/>
    </source>
</evidence>
<accession>A0ABN3WVY7</accession>
<feature type="transmembrane region" description="Helical" evidence="1">
    <location>
        <begin position="31"/>
        <end position="48"/>
    </location>
</feature>
<proteinExistence type="predicted"/>
<dbReference type="EMBL" id="BAAAUD010000013">
    <property type="protein sequence ID" value="GAA2929783.1"/>
    <property type="molecule type" value="Genomic_DNA"/>
</dbReference>
<reference evidence="2 3" key="1">
    <citation type="journal article" date="2019" name="Int. J. Syst. Evol. Microbiol.">
        <title>The Global Catalogue of Microorganisms (GCM) 10K type strain sequencing project: providing services to taxonomists for standard genome sequencing and annotation.</title>
        <authorList>
            <consortium name="The Broad Institute Genomics Platform"/>
            <consortium name="The Broad Institute Genome Sequencing Center for Infectious Disease"/>
            <person name="Wu L."/>
            <person name="Ma J."/>
        </authorList>
    </citation>
    <scope>NUCLEOTIDE SEQUENCE [LARGE SCALE GENOMIC DNA]</scope>
    <source>
        <strain evidence="2 3">JCM 9088</strain>
    </source>
</reference>
<keyword evidence="1" id="KW-1133">Transmembrane helix</keyword>
<protein>
    <submittedName>
        <fullName evidence="2">Uncharacterized protein</fullName>
    </submittedName>
</protein>
<dbReference type="Proteomes" id="UP001500403">
    <property type="component" value="Unassembled WGS sequence"/>
</dbReference>
<organism evidence="2 3">
    <name type="scientific">Streptomyces enissocaesilis</name>
    <dbReference type="NCBI Taxonomy" id="332589"/>
    <lineage>
        <taxon>Bacteria</taxon>
        <taxon>Bacillati</taxon>
        <taxon>Actinomycetota</taxon>
        <taxon>Actinomycetes</taxon>
        <taxon>Kitasatosporales</taxon>
        <taxon>Streptomycetaceae</taxon>
        <taxon>Streptomyces</taxon>
        <taxon>Streptomyces rochei group</taxon>
    </lineage>
</organism>
<gene>
    <name evidence="2" type="ORF">GCM10010446_12990</name>
</gene>
<keyword evidence="1" id="KW-0472">Membrane</keyword>
<keyword evidence="1" id="KW-0812">Transmembrane</keyword>